<dbReference type="InterPro" id="IPR027417">
    <property type="entry name" value="P-loop_NTPase"/>
</dbReference>
<dbReference type="InParanoid" id="A0A409WCT4"/>
<dbReference type="OrthoDB" id="6513042at2759"/>
<sequence>MGSITATNLATYQHLSCELYIHRAYQSPRSDGPTTFVSQKHSQNPTQSKVPKLTESVKAELRRGVEWEQRLLSYLDREGLLLRIPHIPVTGNTLLENIAADERSHFFISGVSFLPPNEELKTSFQQYGSHPIRFGLAKPDLIEIKRVDNRLKWRVLDAKASKHVKPSHHIQIYFYTLCLNHILHRPIFMGTDQPAVWLPPYNRPQATASFDDIHAISLSLLDASFRPILFRDLPRIIYSTPDDLDWHFNASCRDCQYQATCESTVVQEGLLNNISNISREDVQILKQLLNIARREASPTPADILPDIEELHRIFAEPHRREAMRNLFQRPRDNFDASIHVENSEGEHIRNICDLPATKSERSKAIPRFNYSCPSDEDIAVVITAFDPRTSLSSSNHLYCISVHASVIESMSRLCTPATFIQELADIIRRIDACRQAGQKPTCQFYTWSVAEHAHLQSLLASEGPSHQEDDRQTCLQVLAQGTATMESKHYPRVLQKVLTNFLKRASRLDCRVLCDCLGIPNQGSREMLEKRIDERITIMRTEHEISKQEPGVRAVGQLAPMVVLKAEIERHLVLPIPGSWDLHEYMVNLLPESSTGCSIEEILRAHHKGDTQSVEESLRRRNDTIYSVLKDFRNRARPASGGAYLINKATPLSLCNPVLCEEPHIRKLFTMQQLEVFSRLSLLWRSRIDQGDDKTMLVYRGTLERGSTDEHIFDVKQHNAKKYPFKESGPLPYNFILTRTTAEDGLDFPTEALFDDSAIADANPQAHSTVLPGWAQQDPRVRENILLGHVTRTSTRRIEGVDTLSLTIRTWGKNSLLSLGSTFRISPRLVDFNTPKILASLFETDIKWRALEKSEGRTPTSYHHNLPLLQLITNPTSLESPPTCDTETLLQTAQSIQRTMVAIAESGVSTADALVLKPSQLRAVDSVLRNRLSVIWGPPGTGKTHTIALSLLRLLEVEHPKWGNSQYTIIITAVTHTAILECHNKLTSLIQGYRSSRSSGLDWIEDIDIQVIDGLINRSANSRRRARIWLGTIYQVSVKRLRLRI</sequence>
<dbReference type="InterPro" id="IPR041677">
    <property type="entry name" value="DNA2/NAM7_AAA_11"/>
</dbReference>
<dbReference type="Pfam" id="PF13086">
    <property type="entry name" value="AAA_11"/>
    <property type="match status" value="1"/>
</dbReference>
<evidence type="ECO:0000259" key="2">
    <source>
        <dbReference type="Pfam" id="PF13086"/>
    </source>
</evidence>
<feature type="compositionally biased region" description="Polar residues" evidence="1">
    <location>
        <begin position="31"/>
        <end position="49"/>
    </location>
</feature>
<name>A0A409WCT4_9AGAR</name>
<reference evidence="3 4" key="1">
    <citation type="journal article" date="2018" name="Evol. Lett.">
        <title>Horizontal gene cluster transfer increased hallucinogenic mushroom diversity.</title>
        <authorList>
            <person name="Reynolds H.T."/>
            <person name="Vijayakumar V."/>
            <person name="Gluck-Thaler E."/>
            <person name="Korotkin H.B."/>
            <person name="Matheny P.B."/>
            <person name="Slot J.C."/>
        </authorList>
    </citation>
    <scope>NUCLEOTIDE SEQUENCE [LARGE SCALE GENOMIC DNA]</scope>
    <source>
        <strain evidence="3 4">SRW20</strain>
    </source>
</reference>
<comment type="caution">
    <text evidence="3">The sequence shown here is derived from an EMBL/GenBank/DDBJ whole genome shotgun (WGS) entry which is preliminary data.</text>
</comment>
<dbReference type="EMBL" id="NHYE01005175">
    <property type="protein sequence ID" value="PPQ76301.1"/>
    <property type="molecule type" value="Genomic_DNA"/>
</dbReference>
<dbReference type="Proteomes" id="UP000284706">
    <property type="component" value="Unassembled WGS sequence"/>
</dbReference>
<protein>
    <recommendedName>
        <fullName evidence="2">DNA2/NAM7 helicase helicase domain-containing protein</fullName>
    </recommendedName>
</protein>
<dbReference type="GO" id="GO:0001147">
    <property type="term" value="F:transcription termination site sequence-specific DNA binding"/>
    <property type="evidence" value="ECO:0007669"/>
    <property type="project" value="TreeGrafter"/>
</dbReference>
<feature type="region of interest" description="Disordered" evidence="1">
    <location>
        <begin position="31"/>
        <end position="53"/>
    </location>
</feature>
<evidence type="ECO:0000256" key="1">
    <source>
        <dbReference type="SAM" id="MobiDB-lite"/>
    </source>
</evidence>
<feature type="domain" description="DNA2/NAM7 helicase helicase" evidence="2">
    <location>
        <begin position="918"/>
        <end position="988"/>
    </location>
</feature>
<dbReference type="GO" id="GO:0006369">
    <property type="term" value="P:termination of RNA polymerase II transcription"/>
    <property type="evidence" value="ECO:0007669"/>
    <property type="project" value="TreeGrafter"/>
</dbReference>
<keyword evidence="4" id="KW-1185">Reference proteome</keyword>
<evidence type="ECO:0000313" key="4">
    <source>
        <dbReference type="Proteomes" id="UP000284706"/>
    </source>
</evidence>
<dbReference type="GO" id="GO:0016604">
    <property type="term" value="C:nuclear body"/>
    <property type="evidence" value="ECO:0007669"/>
    <property type="project" value="TreeGrafter"/>
</dbReference>
<dbReference type="Gene3D" id="3.40.50.300">
    <property type="entry name" value="P-loop containing nucleotide triphosphate hydrolases"/>
    <property type="match status" value="1"/>
</dbReference>
<dbReference type="InterPro" id="IPR045055">
    <property type="entry name" value="DNA2/NAM7-like"/>
</dbReference>
<dbReference type="STRING" id="231916.A0A409WCT4"/>
<dbReference type="PANTHER" id="PTHR10887">
    <property type="entry name" value="DNA2/NAM7 HELICASE FAMILY"/>
    <property type="match status" value="1"/>
</dbReference>
<dbReference type="GO" id="GO:0004386">
    <property type="term" value="F:helicase activity"/>
    <property type="evidence" value="ECO:0007669"/>
    <property type="project" value="InterPro"/>
</dbReference>
<proteinExistence type="predicted"/>
<organism evidence="3 4">
    <name type="scientific">Gymnopilus dilepis</name>
    <dbReference type="NCBI Taxonomy" id="231916"/>
    <lineage>
        <taxon>Eukaryota</taxon>
        <taxon>Fungi</taxon>
        <taxon>Dikarya</taxon>
        <taxon>Basidiomycota</taxon>
        <taxon>Agaricomycotina</taxon>
        <taxon>Agaricomycetes</taxon>
        <taxon>Agaricomycetidae</taxon>
        <taxon>Agaricales</taxon>
        <taxon>Agaricineae</taxon>
        <taxon>Hymenogastraceae</taxon>
        <taxon>Gymnopilus</taxon>
    </lineage>
</organism>
<accession>A0A409WCT4</accession>
<dbReference type="SUPFAM" id="SSF52540">
    <property type="entry name" value="P-loop containing nucleoside triphosphate hydrolases"/>
    <property type="match status" value="1"/>
</dbReference>
<dbReference type="AlphaFoldDB" id="A0A409WCT4"/>
<gene>
    <name evidence="3" type="ORF">CVT26_009729</name>
</gene>
<dbReference type="PANTHER" id="PTHR10887:SF495">
    <property type="entry name" value="HELICASE SENATAXIN ISOFORM X1-RELATED"/>
    <property type="match status" value="1"/>
</dbReference>
<evidence type="ECO:0000313" key="3">
    <source>
        <dbReference type="EMBL" id="PPQ76301.1"/>
    </source>
</evidence>